<dbReference type="PANTHER" id="PTHR23341:SF2">
    <property type="entry name" value="HIGH MOBILITY GROUP PROTEIN HMG-12"/>
    <property type="match status" value="1"/>
</dbReference>
<dbReference type="GO" id="GO:0006355">
    <property type="term" value="P:regulation of DNA-templated transcription"/>
    <property type="evidence" value="ECO:0007669"/>
    <property type="project" value="TreeGrafter"/>
</dbReference>
<evidence type="ECO:0000256" key="3">
    <source>
        <dbReference type="ARBA" id="ARBA00023015"/>
    </source>
</evidence>
<proteinExistence type="inferred from homology"/>
<evidence type="ECO:0000256" key="1">
    <source>
        <dbReference type="ARBA" id="ARBA00004123"/>
    </source>
</evidence>
<evidence type="ECO:0000256" key="7">
    <source>
        <dbReference type="SAM" id="MobiDB-lite"/>
    </source>
</evidence>
<evidence type="ECO:0000313" key="8">
    <source>
        <dbReference type="Ensembl" id="ENSEBUP00000019194.1"/>
    </source>
</evidence>
<feature type="region of interest" description="Disordered" evidence="7">
    <location>
        <begin position="111"/>
        <end position="253"/>
    </location>
</feature>
<name>A0A8C4WYA9_EPTBU</name>
<dbReference type="Proteomes" id="UP000694388">
    <property type="component" value="Unplaced"/>
</dbReference>
<reference evidence="8" key="1">
    <citation type="submission" date="2025-08" db="UniProtKB">
        <authorList>
            <consortium name="Ensembl"/>
        </authorList>
    </citation>
    <scope>IDENTIFICATION</scope>
</reference>
<feature type="compositionally biased region" description="Low complexity" evidence="7">
    <location>
        <begin position="143"/>
        <end position="164"/>
    </location>
</feature>
<dbReference type="PRINTS" id="PR00929">
    <property type="entry name" value="ATHOOK"/>
</dbReference>
<evidence type="ECO:0000256" key="5">
    <source>
        <dbReference type="ARBA" id="ARBA00023163"/>
    </source>
</evidence>
<dbReference type="GO" id="GO:0005634">
    <property type="term" value="C:nucleus"/>
    <property type="evidence" value="ECO:0007669"/>
    <property type="project" value="UniProtKB-SubCell"/>
</dbReference>
<reference evidence="8" key="2">
    <citation type="submission" date="2025-09" db="UniProtKB">
        <authorList>
            <consortium name="Ensembl"/>
        </authorList>
    </citation>
    <scope>IDENTIFICATION</scope>
</reference>
<dbReference type="AlphaFoldDB" id="A0A8C4WYA9"/>
<dbReference type="GO" id="GO:0003677">
    <property type="term" value="F:DNA binding"/>
    <property type="evidence" value="ECO:0007669"/>
    <property type="project" value="UniProtKB-KW"/>
</dbReference>
<evidence type="ECO:0000256" key="6">
    <source>
        <dbReference type="ARBA" id="ARBA00023242"/>
    </source>
</evidence>
<dbReference type="GO" id="GO:0003712">
    <property type="term" value="F:transcription coregulator activity"/>
    <property type="evidence" value="ECO:0007669"/>
    <property type="project" value="TreeGrafter"/>
</dbReference>
<feature type="compositionally biased region" description="Basic residues" evidence="7">
    <location>
        <begin position="213"/>
        <end position="225"/>
    </location>
</feature>
<comment type="similarity">
    <text evidence="2">Belongs to the HMGA family.</text>
</comment>
<keyword evidence="5" id="KW-0804">Transcription</keyword>
<dbReference type="GeneTree" id="ENSGT01000000214687"/>
<accession>A0A8C4WYA9</accession>
<keyword evidence="9" id="KW-1185">Reference proteome</keyword>
<keyword evidence="4" id="KW-0238">DNA-binding</keyword>
<comment type="subcellular location">
    <subcellularLocation>
        <location evidence="1">Nucleus</location>
    </subcellularLocation>
</comment>
<keyword evidence="3" id="KW-0805">Transcription regulation</keyword>
<evidence type="ECO:0000256" key="4">
    <source>
        <dbReference type="ARBA" id="ARBA00023125"/>
    </source>
</evidence>
<dbReference type="PANTHER" id="PTHR23341">
    <property type="entry name" value="HIGH MOBILITY GROUP PROTEINS HMG-A AND C"/>
    <property type="match status" value="1"/>
</dbReference>
<feature type="compositionally biased region" description="Basic and acidic residues" evidence="7">
    <location>
        <begin position="188"/>
        <end position="198"/>
    </location>
</feature>
<keyword evidence="6" id="KW-0539">Nucleus</keyword>
<dbReference type="InterPro" id="IPR017956">
    <property type="entry name" value="AT_hook_DNA-bd_motif"/>
</dbReference>
<dbReference type="SMART" id="SM00384">
    <property type="entry name" value="AT_hook"/>
    <property type="match status" value="3"/>
</dbReference>
<dbReference type="GO" id="GO:0010557">
    <property type="term" value="P:positive regulation of macromolecule biosynthetic process"/>
    <property type="evidence" value="ECO:0007669"/>
    <property type="project" value="UniProtKB-ARBA"/>
</dbReference>
<dbReference type="Ensembl" id="ENSEBUT00000019770.1">
    <property type="protein sequence ID" value="ENSEBUP00000019194.1"/>
    <property type="gene ID" value="ENSEBUG00000011946.1"/>
</dbReference>
<evidence type="ECO:0000313" key="9">
    <source>
        <dbReference type="Proteomes" id="UP000694388"/>
    </source>
</evidence>
<feature type="region of interest" description="Disordered" evidence="7">
    <location>
        <begin position="1"/>
        <end position="30"/>
    </location>
</feature>
<sequence length="270" mass="29751">MHGHQRDATSSQSVFSPRRDGLNMDEDSGASSGVVAEIRQVAATIKRCSISKMADETKQRVVAEFLAAEGVSPTDVHRRMVAVYDKFCVSVDLVRSWIDELTLPELSTMQHRTRDGEGRHTVSTVTGVPEKPDVGCRRAMSGRPTRSAATSSRSPEQTKAAASESGEETTEQAAEPVVKRGRGRRKKTETQTHTETHTVKPPIAEQEPTGSPKPKRPRGRPKGSKNKGPSKAALKKPKAPGEKKPRGRPRKWVSDPRWWCAFEFCPLVIH</sequence>
<evidence type="ECO:0000256" key="2">
    <source>
        <dbReference type="ARBA" id="ARBA00010812"/>
    </source>
</evidence>
<protein>
    <submittedName>
        <fullName evidence="8">Uncharacterized protein</fullName>
    </submittedName>
</protein>
<organism evidence="8 9">
    <name type="scientific">Eptatretus burgeri</name>
    <name type="common">Inshore hagfish</name>
    <dbReference type="NCBI Taxonomy" id="7764"/>
    <lineage>
        <taxon>Eukaryota</taxon>
        <taxon>Metazoa</taxon>
        <taxon>Chordata</taxon>
        <taxon>Craniata</taxon>
        <taxon>Vertebrata</taxon>
        <taxon>Cyclostomata</taxon>
        <taxon>Myxini</taxon>
        <taxon>Myxiniformes</taxon>
        <taxon>Myxinidae</taxon>
        <taxon>Eptatretinae</taxon>
        <taxon>Eptatretus</taxon>
    </lineage>
</organism>